<reference evidence="7" key="1">
    <citation type="submission" date="2022-08" db="EMBL/GenBank/DDBJ databases">
        <title>Genome sequencing of akame (Lates japonicus).</title>
        <authorList>
            <person name="Hashiguchi Y."/>
            <person name="Takahashi H."/>
        </authorList>
    </citation>
    <scope>NUCLEOTIDE SEQUENCE</scope>
    <source>
        <strain evidence="7">Kochi</strain>
    </source>
</reference>
<feature type="transmembrane region" description="Helical" evidence="6">
    <location>
        <begin position="184"/>
        <end position="204"/>
    </location>
</feature>
<evidence type="ECO:0000256" key="2">
    <source>
        <dbReference type="ARBA" id="ARBA00022692"/>
    </source>
</evidence>
<evidence type="ECO:0000256" key="4">
    <source>
        <dbReference type="ARBA" id="ARBA00023136"/>
    </source>
</evidence>
<comment type="caution">
    <text evidence="7">The sequence shown here is derived from an EMBL/GenBank/DDBJ whole genome shotgun (WGS) entry which is preliminary data.</text>
</comment>
<dbReference type="EMBL" id="BRZM01000073">
    <property type="protein sequence ID" value="GLD64882.1"/>
    <property type="molecule type" value="Genomic_DNA"/>
</dbReference>
<dbReference type="GO" id="GO:0004930">
    <property type="term" value="F:G protein-coupled receptor activity"/>
    <property type="evidence" value="ECO:0007669"/>
    <property type="project" value="InterPro"/>
</dbReference>
<organism evidence="7 8">
    <name type="scientific">Lates japonicus</name>
    <name type="common">Japanese lates</name>
    <dbReference type="NCBI Taxonomy" id="270547"/>
    <lineage>
        <taxon>Eukaryota</taxon>
        <taxon>Metazoa</taxon>
        <taxon>Chordata</taxon>
        <taxon>Craniata</taxon>
        <taxon>Vertebrata</taxon>
        <taxon>Euteleostomi</taxon>
        <taxon>Actinopterygii</taxon>
        <taxon>Neopterygii</taxon>
        <taxon>Teleostei</taxon>
        <taxon>Neoteleostei</taxon>
        <taxon>Acanthomorphata</taxon>
        <taxon>Carangaria</taxon>
        <taxon>Carangaria incertae sedis</taxon>
        <taxon>Centropomidae</taxon>
        <taxon>Lates</taxon>
    </lineage>
</organism>
<keyword evidence="5" id="KW-0325">Glycoprotein</keyword>
<dbReference type="PANTHER" id="PTHR45813">
    <property type="entry name" value="IG-LIKE DOMAIN-CONTAINING PROTEIN"/>
    <property type="match status" value="1"/>
</dbReference>
<proteinExistence type="predicted"/>
<dbReference type="PANTHER" id="PTHR45813:SF4">
    <property type="entry name" value="ADHESION G PROTEIN-COUPLED RECEPTOR F5"/>
    <property type="match status" value="1"/>
</dbReference>
<accession>A0AAD3N3Z8</accession>
<keyword evidence="3 6" id="KW-1133">Transmembrane helix</keyword>
<dbReference type="Pfam" id="PF01825">
    <property type="entry name" value="GPS"/>
    <property type="match status" value="1"/>
</dbReference>
<evidence type="ECO:0000256" key="5">
    <source>
        <dbReference type="ARBA" id="ARBA00023180"/>
    </source>
</evidence>
<dbReference type="Proteomes" id="UP001279410">
    <property type="component" value="Unassembled WGS sequence"/>
</dbReference>
<evidence type="ECO:0000256" key="3">
    <source>
        <dbReference type="ARBA" id="ARBA00022989"/>
    </source>
</evidence>
<dbReference type="Gene3D" id="2.60.220.50">
    <property type="match status" value="1"/>
</dbReference>
<sequence>MSPDLQNILNTVDVIIADDARESWVVLNANETLNASSKLLGSLETLSSDLVGEFTIVTQRILLKRTMFNNSFMADLNSSIVINIPDTNMSNVFITTVILSTPNNFMPARNSSFDANLFNATSNETVNDNTINAAVVLVRINETIQNVSLKYNKLNSSLRLNPQCVFWNFTLFDQLGAWDDEGCVIILTPLFGLTWSLGVATMVSSTNKGVHIAFAFFNSLQGFFILVFGTLFDSKIRSILSRRLPTPSTGSNPTTSTSGGVSSFSGINLINRLRGRRYMYRVSQAANSSSSGASESFVHI</sequence>
<evidence type="ECO:0000313" key="7">
    <source>
        <dbReference type="EMBL" id="GLD64882.1"/>
    </source>
</evidence>
<protein>
    <submittedName>
        <fullName evidence="7">Adhesion G protein-coupled receptor F5-like protein</fullName>
    </submittedName>
</protein>
<dbReference type="InterPro" id="IPR000203">
    <property type="entry name" value="GPS"/>
</dbReference>
<dbReference type="InterPro" id="IPR051587">
    <property type="entry name" value="Adhesion_GPCR"/>
</dbReference>
<evidence type="ECO:0000256" key="6">
    <source>
        <dbReference type="SAM" id="Phobius"/>
    </source>
</evidence>
<name>A0AAD3N3Z8_LATJO</name>
<dbReference type="AlphaFoldDB" id="A0AAD3N3Z8"/>
<gene>
    <name evidence="7" type="ORF">AKAME5_001639100</name>
</gene>
<comment type="subcellular location">
    <subcellularLocation>
        <location evidence="1">Membrane</location>
    </subcellularLocation>
</comment>
<feature type="transmembrane region" description="Helical" evidence="6">
    <location>
        <begin position="210"/>
        <end position="232"/>
    </location>
</feature>
<keyword evidence="2 6" id="KW-0812">Transmembrane</keyword>
<evidence type="ECO:0000256" key="1">
    <source>
        <dbReference type="ARBA" id="ARBA00004370"/>
    </source>
</evidence>
<keyword evidence="7" id="KW-0675">Receptor</keyword>
<dbReference type="InterPro" id="IPR046338">
    <property type="entry name" value="GAIN_dom_sf"/>
</dbReference>
<evidence type="ECO:0000313" key="8">
    <source>
        <dbReference type="Proteomes" id="UP001279410"/>
    </source>
</evidence>
<dbReference type="GO" id="GO:0007189">
    <property type="term" value="P:adenylate cyclase-activating G protein-coupled receptor signaling pathway"/>
    <property type="evidence" value="ECO:0007669"/>
    <property type="project" value="TreeGrafter"/>
</dbReference>
<keyword evidence="8" id="KW-1185">Reference proteome</keyword>
<dbReference type="GO" id="GO:0016020">
    <property type="term" value="C:membrane"/>
    <property type="evidence" value="ECO:0007669"/>
    <property type="project" value="UniProtKB-SubCell"/>
</dbReference>
<keyword evidence="4 6" id="KW-0472">Membrane</keyword>